<keyword evidence="3" id="KW-1185">Reference proteome</keyword>
<dbReference type="RefSeq" id="WP_289402205.1">
    <property type="nucleotide sequence ID" value="NZ_JAQIBC010000006.1"/>
</dbReference>
<comment type="caution">
    <text evidence="2">The sequence shown here is derived from an EMBL/GenBank/DDBJ whole genome shotgun (WGS) entry which is preliminary data.</text>
</comment>
<proteinExistence type="predicted"/>
<evidence type="ECO:0000313" key="2">
    <source>
        <dbReference type="EMBL" id="MDM5264290.1"/>
    </source>
</evidence>
<name>A0ABT7QTD6_9BACT</name>
<dbReference type="CDD" id="cd22784">
    <property type="entry name" value="DPBB_MltA_YuiC-like"/>
    <property type="match status" value="1"/>
</dbReference>
<dbReference type="CDD" id="cd00118">
    <property type="entry name" value="LysM"/>
    <property type="match status" value="2"/>
</dbReference>
<organism evidence="2 3">
    <name type="scientific">Sulfurovum xiamenensis</name>
    <dbReference type="NCBI Taxonomy" id="3019066"/>
    <lineage>
        <taxon>Bacteria</taxon>
        <taxon>Pseudomonadati</taxon>
        <taxon>Campylobacterota</taxon>
        <taxon>Epsilonproteobacteria</taxon>
        <taxon>Campylobacterales</taxon>
        <taxon>Sulfurovaceae</taxon>
        <taxon>Sulfurovum</taxon>
    </lineage>
</organism>
<evidence type="ECO:0000313" key="3">
    <source>
        <dbReference type="Proteomes" id="UP001169066"/>
    </source>
</evidence>
<feature type="domain" description="LysM" evidence="1">
    <location>
        <begin position="211"/>
        <end position="255"/>
    </location>
</feature>
<protein>
    <submittedName>
        <fullName evidence="2">LysM peptidoglycan-binding domain-containing protein</fullName>
    </submittedName>
</protein>
<dbReference type="PANTHER" id="PTHR33734:SF22">
    <property type="entry name" value="MEMBRANE-BOUND LYTIC MUREIN TRANSGLYCOSYLASE D"/>
    <property type="match status" value="1"/>
</dbReference>
<dbReference type="PROSITE" id="PS51782">
    <property type="entry name" value="LYSM"/>
    <property type="match status" value="2"/>
</dbReference>
<gene>
    <name evidence="2" type="ORF">PF327_08795</name>
</gene>
<dbReference type="EMBL" id="JAQIBC010000006">
    <property type="protein sequence ID" value="MDM5264290.1"/>
    <property type="molecule type" value="Genomic_DNA"/>
</dbReference>
<sequence length="368" mass="42503">MSRNHLRFFLLSYLCLETAAAKSMIDCRVVTAGMTTCNPYGAKFLKAKEIIYDVNRKKLIRAKTLPVPEKKRFLKVVSVEDMIERHVKVQESVRFKGSEKAFTKYTETEEPIAQVILDDKIEEIETCEAPPRIERELVETIIAEVPEKPQIIYGKYRVVSGDALSKIAKKFGLTTQEIAKMNGIRIQSPLRIGQKLKLPFEQKRIDAVSSGNYFIREGDTIISIAKKFDLEPEDLMQFNKIKSNAIIRTGRMIRLPLPHILAHLKTEKRLRVTATAYTSHVGQTDETPFLAAWNNRLRPGMKIIAVSRDMIKKYGMRNGTKVRIGGLPGYYTVRDKMNKRYQKRIDIYMGLDKRRALRWGRRSVMVYW</sequence>
<evidence type="ECO:0000259" key="1">
    <source>
        <dbReference type="PROSITE" id="PS51782"/>
    </source>
</evidence>
<feature type="domain" description="LysM" evidence="1">
    <location>
        <begin position="154"/>
        <end position="198"/>
    </location>
</feature>
<accession>A0ABT7QTD6</accession>
<dbReference type="InterPro" id="IPR018392">
    <property type="entry name" value="LysM"/>
</dbReference>
<dbReference type="Pfam" id="PF01476">
    <property type="entry name" value="LysM"/>
    <property type="match status" value="2"/>
</dbReference>
<dbReference type="InterPro" id="IPR036779">
    <property type="entry name" value="LysM_dom_sf"/>
</dbReference>
<dbReference type="Gene3D" id="3.10.350.10">
    <property type="entry name" value="LysM domain"/>
    <property type="match status" value="2"/>
</dbReference>
<dbReference type="SMART" id="SM00257">
    <property type="entry name" value="LysM"/>
    <property type="match status" value="2"/>
</dbReference>
<reference evidence="2" key="1">
    <citation type="submission" date="2023-01" db="EMBL/GenBank/DDBJ databases">
        <title>Sulfurovum sp. XTW-4 genome assembly.</title>
        <authorList>
            <person name="Wang J."/>
        </authorList>
    </citation>
    <scope>NUCLEOTIDE SEQUENCE</scope>
    <source>
        <strain evidence="2">XTW-4</strain>
    </source>
</reference>
<dbReference type="PANTHER" id="PTHR33734">
    <property type="entry name" value="LYSM DOMAIN-CONTAINING GPI-ANCHORED PROTEIN 2"/>
    <property type="match status" value="1"/>
</dbReference>
<dbReference type="SUPFAM" id="SSF54106">
    <property type="entry name" value="LysM domain"/>
    <property type="match status" value="2"/>
</dbReference>
<dbReference type="Proteomes" id="UP001169066">
    <property type="component" value="Unassembled WGS sequence"/>
</dbReference>